<evidence type="ECO:0000313" key="10">
    <source>
        <dbReference type="Proteomes" id="UP000219331"/>
    </source>
</evidence>
<comment type="similarity">
    <text evidence="2 8">Belongs to the 4-toluene sulfonate uptake permease (TSUP) (TC 2.A.102) family.</text>
</comment>
<evidence type="ECO:0000256" key="6">
    <source>
        <dbReference type="ARBA" id="ARBA00022989"/>
    </source>
</evidence>
<evidence type="ECO:0000256" key="1">
    <source>
        <dbReference type="ARBA" id="ARBA00004651"/>
    </source>
</evidence>
<keyword evidence="6 8" id="KW-1133">Transmembrane helix</keyword>
<dbReference type="RefSeq" id="WP_097175985.1">
    <property type="nucleotide sequence ID" value="NZ_OBML01000011.1"/>
</dbReference>
<sequence>MHPVTDPLFYAFAIPAVILVGLAKGGFGGPLALLGVPMMSLVIPPVQAAGIMLPILVVMDMSGLIAYRGKYDGESLRILLPPAILGIGIGYLAAAHVSDAHVRLLVGSVAILFTLDYLRGGARRGEPKPQRPWAGRFWGAISGFTSFVSHTGGPPYQIYMLPLRLDPIRFAGTTVLFFTTMNAVKLVPYAALGQFDATNLATSAMLLPLAPLATLAGVWLVRRVQPALFYRITYLAVGVIGLKLLWDGLSALLA</sequence>
<name>A0A285TL95_9HYPH</name>
<keyword evidence="10" id="KW-1185">Reference proteome</keyword>
<keyword evidence="7 8" id="KW-0472">Membrane</keyword>
<evidence type="ECO:0000256" key="8">
    <source>
        <dbReference type="RuleBase" id="RU363041"/>
    </source>
</evidence>
<feature type="transmembrane region" description="Helical" evidence="8">
    <location>
        <begin position="78"/>
        <end position="94"/>
    </location>
</feature>
<accession>A0A285TL95</accession>
<feature type="transmembrane region" description="Helical" evidence="8">
    <location>
        <begin position="170"/>
        <end position="191"/>
    </location>
</feature>
<feature type="transmembrane region" description="Helical" evidence="8">
    <location>
        <begin position="47"/>
        <end position="66"/>
    </location>
</feature>
<gene>
    <name evidence="9" type="ORF">SAMN05421512_11187</name>
</gene>
<proteinExistence type="inferred from homology"/>
<evidence type="ECO:0000256" key="5">
    <source>
        <dbReference type="ARBA" id="ARBA00022692"/>
    </source>
</evidence>
<keyword evidence="5 8" id="KW-0812">Transmembrane</keyword>
<evidence type="ECO:0000256" key="4">
    <source>
        <dbReference type="ARBA" id="ARBA00022475"/>
    </source>
</evidence>
<dbReference type="InterPro" id="IPR052017">
    <property type="entry name" value="TSUP"/>
</dbReference>
<feature type="transmembrane region" description="Helical" evidence="8">
    <location>
        <begin position="7"/>
        <end position="27"/>
    </location>
</feature>
<reference evidence="9 10" key="1">
    <citation type="submission" date="2017-08" db="EMBL/GenBank/DDBJ databases">
        <authorList>
            <person name="de Groot N.N."/>
        </authorList>
    </citation>
    <scope>NUCLEOTIDE SEQUENCE [LARGE SCALE GENOMIC DNA]</scope>
    <source>
        <strain evidence="9 10">USBA 352</strain>
    </source>
</reference>
<comment type="subcellular location">
    <subcellularLocation>
        <location evidence="1 8">Cell membrane</location>
        <topology evidence="1 8">Multi-pass membrane protein</topology>
    </subcellularLocation>
</comment>
<evidence type="ECO:0000256" key="3">
    <source>
        <dbReference type="ARBA" id="ARBA00022448"/>
    </source>
</evidence>
<feature type="transmembrane region" description="Helical" evidence="8">
    <location>
        <begin position="228"/>
        <end position="246"/>
    </location>
</feature>
<keyword evidence="4 8" id="KW-1003">Cell membrane</keyword>
<evidence type="ECO:0000256" key="7">
    <source>
        <dbReference type="ARBA" id="ARBA00023136"/>
    </source>
</evidence>
<dbReference type="PANTHER" id="PTHR30269">
    <property type="entry name" value="TRANSMEMBRANE PROTEIN YFCA"/>
    <property type="match status" value="1"/>
</dbReference>
<dbReference type="GO" id="GO:0005886">
    <property type="term" value="C:plasma membrane"/>
    <property type="evidence" value="ECO:0007669"/>
    <property type="project" value="UniProtKB-SubCell"/>
</dbReference>
<dbReference type="OrthoDB" id="7028171at2"/>
<keyword evidence="3" id="KW-0813">Transport</keyword>
<dbReference type="Pfam" id="PF01925">
    <property type="entry name" value="TauE"/>
    <property type="match status" value="1"/>
</dbReference>
<dbReference type="AlphaFoldDB" id="A0A285TL95"/>
<dbReference type="Proteomes" id="UP000219331">
    <property type="component" value="Unassembled WGS sequence"/>
</dbReference>
<protein>
    <recommendedName>
        <fullName evidence="8">Probable membrane transporter protein</fullName>
    </recommendedName>
</protein>
<evidence type="ECO:0000256" key="2">
    <source>
        <dbReference type="ARBA" id="ARBA00009142"/>
    </source>
</evidence>
<evidence type="ECO:0000313" key="9">
    <source>
        <dbReference type="EMBL" id="SOC21476.1"/>
    </source>
</evidence>
<organism evidence="9 10">
    <name type="scientific">Stappia indica</name>
    <dbReference type="NCBI Taxonomy" id="538381"/>
    <lineage>
        <taxon>Bacteria</taxon>
        <taxon>Pseudomonadati</taxon>
        <taxon>Pseudomonadota</taxon>
        <taxon>Alphaproteobacteria</taxon>
        <taxon>Hyphomicrobiales</taxon>
        <taxon>Stappiaceae</taxon>
        <taxon>Stappia</taxon>
    </lineage>
</organism>
<dbReference type="EMBL" id="OBML01000011">
    <property type="protein sequence ID" value="SOC21476.1"/>
    <property type="molecule type" value="Genomic_DNA"/>
</dbReference>
<dbReference type="STRING" id="538381.GCA_001696535_01759"/>
<dbReference type="PANTHER" id="PTHR30269:SF37">
    <property type="entry name" value="MEMBRANE TRANSPORTER PROTEIN"/>
    <property type="match status" value="1"/>
</dbReference>
<feature type="transmembrane region" description="Helical" evidence="8">
    <location>
        <begin position="203"/>
        <end position="221"/>
    </location>
</feature>
<feature type="transmembrane region" description="Helical" evidence="8">
    <location>
        <begin position="100"/>
        <end position="118"/>
    </location>
</feature>
<dbReference type="InterPro" id="IPR002781">
    <property type="entry name" value="TM_pro_TauE-like"/>
</dbReference>